<dbReference type="GO" id="GO:0006412">
    <property type="term" value="P:translation"/>
    <property type="evidence" value="ECO:0000318"/>
    <property type="project" value="GO_Central"/>
</dbReference>
<dbReference type="HOGENOM" id="CLU_1734653_0_0_1"/>
<dbReference type="GO" id="GO:0003723">
    <property type="term" value="F:RNA binding"/>
    <property type="evidence" value="ECO:0007669"/>
    <property type="project" value="InterPro"/>
</dbReference>
<dbReference type="Gene3D" id="3.90.470.10">
    <property type="entry name" value="Ribosomal protein L22/L17"/>
    <property type="match status" value="1"/>
</dbReference>
<protein>
    <submittedName>
        <fullName evidence="1">Uncharacterized protein</fullName>
    </submittedName>
</protein>
<dbReference type="InterPro" id="IPR009019">
    <property type="entry name" value="KH_sf_prok-type"/>
</dbReference>
<dbReference type="AlphaFoldDB" id="K4DE45"/>
<dbReference type="InterPro" id="IPR036394">
    <property type="entry name" value="Ribosomal_uL22_sf"/>
</dbReference>
<dbReference type="InterPro" id="IPR047867">
    <property type="entry name" value="Ribosomal_uL22_bac/org-type"/>
</dbReference>
<dbReference type="SUPFAM" id="SSF54843">
    <property type="entry name" value="Ribosomal protein L22"/>
    <property type="match status" value="1"/>
</dbReference>
<reference evidence="1" key="1">
    <citation type="journal article" date="2012" name="Nature">
        <title>The tomato genome sequence provides insights into fleshy fruit evolution.</title>
        <authorList>
            <consortium name="Tomato Genome Consortium"/>
        </authorList>
    </citation>
    <scope>NUCLEOTIDE SEQUENCE [LARGE SCALE GENOMIC DNA]</scope>
    <source>
        <strain evidence="1">cv. Heinz 1706</strain>
    </source>
</reference>
<accession>K4DE45</accession>
<dbReference type="PhylomeDB" id="K4DE45"/>
<keyword evidence="2" id="KW-1185">Reference proteome</keyword>
<organism evidence="1">
    <name type="scientific">Solanum lycopersicum</name>
    <name type="common">Tomato</name>
    <name type="synonym">Lycopersicon esculentum</name>
    <dbReference type="NCBI Taxonomy" id="4081"/>
    <lineage>
        <taxon>Eukaryota</taxon>
        <taxon>Viridiplantae</taxon>
        <taxon>Streptophyta</taxon>
        <taxon>Embryophyta</taxon>
        <taxon>Tracheophyta</taxon>
        <taxon>Spermatophyta</taxon>
        <taxon>Magnoliopsida</taxon>
        <taxon>eudicotyledons</taxon>
        <taxon>Gunneridae</taxon>
        <taxon>Pentapetalae</taxon>
        <taxon>asterids</taxon>
        <taxon>lamiids</taxon>
        <taxon>Solanales</taxon>
        <taxon>Solanaceae</taxon>
        <taxon>Solanoideae</taxon>
        <taxon>Solaneae</taxon>
        <taxon>Solanum</taxon>
        <taxon>Solanum subgen. Lycopersicon</taxon>
    </lineage>
</organism>
<dbReference type="SMR" id="K4DE45"/>
<proteinExistence type="predicted"/>
<dbReference type="InterPro" id="IPR015946">
    <property type="entry name" value="KH_dom-like_a/b"/>
</dbReference>
<dbReference type="Proteomes" id="UP000004994">
    <property type="component" value="Chromosome 12"/>
</dbReference>
<dbReference type="GO" id="GO:0015934">
    <property type="term" value="C:large ribosomal subunit"/>
    <property type="evidence" value="ECO:0000318"/>
    <property type="project" value="GO_Central"/>
</dbReference>
<dbReference type="SUPFAM" id="SSF54814">
    <property type="entry name" value="Prokaryotic type KH domain (KH-domain type II)"/>
    <property type="match status" value="1"/>
</dbReference>
<name>K4DE45_SOLLC</name>
<reference evidence="1" key="2">
    <citation type="submission" date="2015-06" db="UniProtKB">
        <authorList>
            <consortium name="EnsemblPlants"/>
        </authorList>
    </citation>
    <scope>IDENTIFICATION</scope>
    <source>
        <strain evidence="1">cv. Heinz 1706</strain>
    </source>
</reference>
<dbReference type="Gene3D" id="3.30.300.20">
    <property type="match status" value="1"/>
</dbReference>
<dbReference type="eggNOG" id="KOG1711">
    <property type="taxonomic scope" value="Eukaryota"/>
</dbReference>
<dbReference type="EnsemblPlants" id="Solyc12g035880.1.1">
    <property type="protein sequence ID" value="Solyc12g035880.1.1"/>
    <property type="gene ID" value="Solyc12g035880.1"/>
</dbReference>
<dbReference type="InParanoid" id="K4DE45"/>
<evidence type="ECO:0000313" key="1">
    <source>
        <dbReference type="EnsemblPlants" id="Solyc12g035880.1.1"/>
    </source>
</evidence>
<dbReference type="Gramene" id="Solyc12g035880.1.1">
    <property type="protein sequence ID" value="Solyc12g035880.1.1"/>
    <property type="gene ID" value="Solyc12g035880.1"/>
</dbReference>
<dbReference type="GO" id="GO:0003735">
    <property type="term" value="F:structural constituent of ribosome"/>
    <property type="evidence" value="ECO:0000318"/>
    <property type="project" value="GO_Central"/>
</dbReference>
<dbReference type="PaxDb" id="4081-Solyc12g035880.1.1"/>
<dbReference type="STRING" id="4081.K4DE45"/>
<dbReference type="PANTHER" id="PTHR13501:SF13">
    <property type="entry name" value="RIBOSOMAL PROTEIN L22_L17-RELATED"/>
    <property type="match status" value="1"/>
</dbReference>
<evidence type="ECO:0000313" key="2">
    <source>
        <dbReference type="Proteomes" id="UP000004994"/>
    </source>
</evidence>
<dbReference type="PANTHER" id="PTHR13501">
    <property type="entry name" value="CHLOROPLAST 50S RIBOSOMAL PROTEIN L22-RELATED"/>
    <property type="match status" value="1"/>
</dbReference>
<sequence>MPLANYLIKFSFSYHKQLAKPYLRRVFEQIRGHSYEKMLMILEPMPFQACYPILILVYSTTANARYNMGSCKTNLVIRKTTQGHHSVWFSQSKNYSNGLQEDKKMRDCIINYVKKNMRTSSGIERTARIEIPKIIDLIQVIIFMEFPKLII</sequence>